<dbReference type="Pfam" id="PF14340">
    <property type="entry name" value="DUF4395"/>
    <property type="match status" value="1"/>
</dbReference>
<protein>
    <submittedName>
        <fullName evidence="3">Uncharacterized protein DUF4395</fullName>
    </submittedName>
</protein>
<keyword evidence="1" id="KW-0812">Transmembrane</keyword>
<dbReference type="OrthoDB" id="345402at2"/>
<feature type="transmembrane region" description="Helical" evidence="1">
    <location>
        <begin position="127"/>
        <end position="150"/>
    </location>
</feature>
<comment type="caution">
    <text evidence="3">The sequence shown here is derived from an EMBL/GenBank/DDBJ whole genome shotgun (WGS) entry which is preliminary data.</text>
</comment>
<evidence type="ECO:0000313" key="4">
    <source>
        <dbReference type="Proteomes" id="UP000275356"/>
    </source>
</evidence>
<name>A0A3N2D982_9MICO</name>
<keyword evidence="1" id="KW-0472">Membrane</keyword>
<feature type="transmembrane region" description="Helical" evidence="1">
    <location>
        <begin position="97"/>
        <end position="121"/>
    </location>
</feature>
<evidence type="ECO:0000259" key="2">
    <source>
        <dbReference type="Pfam" id="PF14340"/>
    </source>
</evidence>
<keyword evidence="1" id="KW-1133">Transmembrane helix</keyword>
<proteinExistence type="predicted"/>
<keyword evidence="4" id="KW-1185">Reference proteome</keyword>
<sequence>MSQSSQETRPVAGLDPRGPRVGAALTAVLLAVVLVVQGLATDRRPVALIVLAVVVAGFALGAAGGVGRTWQSAVYRSLVAPRLSPPRELEDPRPPTFAQLVGLVITAAGLLLGVVGVPYAVLVAAALAFVAAFLNAAFGLCLGCELYTVLVRLRGRTRPAG</sequence>
<reference evidence="3 4" key="1">
    <citation type="submission" date="2018-11" db="EMBL/GenBank/DDBJ databases">
        <title>Sequencing the genomes of 1000 actinobacteria strains.</title>
        <authorList>
            <person name="Klenk H.-P."/>
        </authorList>
    </citation>
    <scope>NUCLEOTIDE SEQUENCE [LARGE SCALE GENOMIC DNA]</scope>
    <source>
        <strain evidence="3 4">DSM 13521</strain>
    </source>
</reference>
<accession>A0A3N2D982</accession>
<dbReference type="RefSeq" id="WP_123738531.1">
    <property type="nucleotide sequence ID" value="NZ_RKHQ01000001.1"/>
</dbReference>
<feature type="transmembrane region" description="Helical" evidence="1">
    <location>
        <begin position="46"/>
        <end position="66"/>
    </location>
</feature>
<dbReference type="AlphaFoldDB" id="A0A3N2D982"/>
<feature type="transmembrane region" description="Helical" evidence="1">
    <location>
        <begin position="21"/>
        <end position="40"/>
    </location>
</feature>
<evidence type="ECO:0000313" key="3">
    <source>
        <dbReference type="EMBL" id="ROR96339.1"/>
    </source>
</evidence>
<dbReference type="EMBL" id="RKHQ01000001">
    <property type="protein sequence ID" value="ROR96339.1"/>
    <property type="molecule type" value="Genomic_DNA"/>
</dbReference>
<dbReference type="Proteomes" id="UP000275356">
    <property type="component" value="Unassembled WGS sequence"/>
</dbReference>
<dbReference type="InterPro" id="IPR025508">
    <property type="entry name" value="DUF4395"/>
</dbReference>
<organism evidence="3 4">
    <name type="scientific">Salana multivorans</name>
    <dbReference type="NCBI Taxonomy" id="120377"/>
    <lineage>
        <taxon>Bacteria</taxon>
        <taxon>Bacillati</taxon>
        <taxon>Actinomycetota</taxon>
        <taxon>Actinomycetes</taxon>
        <taxon>Micrococcales</taxon>
        <taxon>Beutenbergiaceae</taxon>
        <taxon>Salana</taxon>
    </lineage>
</organism>
<feature type="domain" description="DUF4395" evidence="2">
    <location>
        <begin position="15"/>
        <end position="152"/>
    </location>
</feature>
<evidence type="ECO:0000256" key="1">
    <source>
        <dbReference type="SAM" id="Phobius"/>
    </source>
</evidence>
<gene>
    <name evidence="3" type="ORF">EDD28_0922</name>
</gene>